<dbReference type="RefSeq" id="XP_007415496.1">
    <property type="nucleotide sequence ID" value="XM_007415434.1"/>
</dbReference>
<dbReference type="HOGENOM" id="CLU_1949307_0_0_1"/>
<gene>
    <name evidence="1" type="ORF">MELLADRAFT_111189</name>
</gene>
<sequence length="129" mass="13943">MGNMAICNALGGGTMVGDVSDCQAVAYFMATHGIPCAMFRSCAFMTRDSNDNPKALVHASPEEAMYCIANHLSKHCQVQTPFQPRPGPTIPSPNDDLTITFLFFNILENSPIPQTCDSEIFNALKDAPS</sequence>
<evidence type="ECO:0000313" key="2">
    <source>
        <dbReference type="Proteomes" id="UP000001072"/>
    </source>
</evidence>
<keyword evidence="2" id="KW-1185">Reference proteome</keyword>
<dbReference type="InParanoid" id="F4S2B4"/>
<evidence type="ECO:0000313" key="1">
    <source>
        <dbReference type="EMBL" id="EGG01146.1"/>
    </source>
</evidence>
<dbReference type="VEuPathDB" id="FungiDB:MELLADRAFT_111189"/>
<proteinExistence type="predicted"/>
<dbReference type="Proteomes" id="UP000001072">
    <property type="component" value="Unassembled WGS sequence"/>
</dbReference>
<organism evidence="2">
    <name type="scientific">Melampsora larici-populina (strain 98AG31 / pathotype 3-4-7)</name>
    <name type="common">Poplar leaf rust fungus</name>
    <dbReference type="NCBI Taxonomy" id="747676"/>
    <lineage>
        <taxon>Eukaryota</taxon>
        <taxon>Fungi</taxon>
        <taxon>Dikarya</taxon>
        <taxon>Basidiomycota</taxon>
        <taxon>Pucciniomycotina</taxon>
        <taxon>Pucciniomycetes</taxon>
        <taxon>Pucciniales</taxon>
        <taxon>Melampsoraceae</taxon>
        <taxon>Melampsora</taxon>
    </lineage>
</organism>
<dbReference type="GeneID" id="18924307"/>
<protein>
    <submittedName>
        <fullName evidence="1">Uncharacterized protein</fullName>
    </submittedName>
</protein>
<dbReference type="OrthoDB" id="10374401at2759"/>
<reference evidence="2" key="1">
    <citation type="journal article" date="2011" name="Proc. Natl. Acad. Sci. U.S.A.">
        <title>Obligate biotrophy features unraveled by the genomic analysis of rust fungi.</title>
        <authorList>
            <person name="Duplessis S."/>
            <person name="Cuomo C.A."/>
            <person name="Lin Y.-C."/>
            <person name="Aerts A."/>
            <person name="Tisserant E."/>
            <person name="Veneault-Fourrey C."/>
            <person name="Joly D.L."/>
            <person name="Hacquard S."/>
            <person name="Amselem J."/>
            <person name="Cantarel B.L."/>
            <person name="Chiu R."/>
            <person name="Coutinho P.M."/>
            <person name="Feau N."/>
            <person name="Field M."/>
            <person name="Frey P."/>
            <person name="Gelhaye E."/>
            <person name="Goldberg J."/>
            <person name="Grabherr M.G."/>
            <person name="Kodira C.D."/>
            <person name="Kohler A."/>
            <person name="Kuees U."/>
            <person name="Lindquist E.A."/>
            <person name="Lucas S.M."/>
            <person name="Mago R."/>
            <person name="Mauceli E."/>
            <person name="Morin E."/>
            <person name="Murat C."/>
            <person name="Pangilinan J.L."/>
            <person name="Park R."/>
            <person name="Pearson M."/>
            <person name="Quesneville H."/>
            <person name="Rouhier N."/>
            <person name="Sakthikumar S."/>
            <person name="Salamov A.A."/>
            <person name="Schmutz J."/>
            <person name="Selles B."/>
            <person name="Shapiro H."/>
            <person name="Tanguay P."/>
            <person name="Tuskan G.A."/>
            <person name="Henrissat B."/>
            <person name="Van de Peer Y."/>
            <person name="Rouze P."/>
            <person name="Ellis J.G."/>
            <person name="Dodds P.N."/>
            <person name="Schein J.E."/>
            <person name="Zhong S."/>
            <person name="Hamelin R.C."/>
            <person name="Grigoriev I.V."/>
            <person name="Szabo L.J."/>
            <person name="Martin F."/>
        </authorList>
    </citation>
    <scope>NUCLEOTIDE SEQUENCE [LARGE SCALE GENOMIC DNA]</scope>
    <source>
        <strain evidence="2">98AG31 / pathotype 3-4-7</strain>
    </source>
</reference>
<dbReference type="AlphaFoldDB" id="F4S2B4"/>
<name>F4S2B4_MELLP</name>
<dbReference type="EMBL" id="GL883140">
    <property type="protein sequence ID" value="EGG01146.1"/>
    <property type="molecule type" value="Genomic_DNA"/>
</dbReference>
<accession>F4S2B4</accession>
<dbReference type="KEGG" id="mlr:MELLADRAFT_111189"/>